<sequence length="69" mass="7972">MVEEEKVVDEVSGWLRVYDDGSVDRTWTARTSGFESTFRKNVKIPHRKPCCRSYFTFTVVAFTGNLTYG</sequence>
<accession>A0ABR2FBV4</accession>
<organism evidence="1 2">
    <name type="scientific">Hibiscus sabdariffa</name>
    <name type="common">roselle</name>
    <dbReference type="NCBI Taxonomy" id="183260"/>
    <lineage>
        <taxon>Eukaryota</taxon>
        <taxon>Viridiplantae</taxon>
        <taxon>Streptophyta</taxon>
        <taxon>Embryophyta</taxon>
        <taxon>Tracheophyta</taxon>
        <taxon>Spermatophyta</taxon>
        <taxon>Magnoliopsida</taxon>
        <taxon>eudicotyledons</taxon>
        <taxon>Gunneridae</taxon>
        <taxon>Pentapetalae</taxon>
        <taxon>rosids</taxon>
        <taxon>malvids</taxon>
        <taxon>Malvales</taxon>
        <taxon>Malvaceae</taxon>
        <taxon>Malvoideae</taxon>
        <taxon>Hibiscus</taxon>
    </lineage>
</organism>
<protein>
    <submittedName>
        <fullName evidence="1">Uncharacterized protein</fullName>
    </submittedName>
</protein>
<reference evidence="1 2" key="1">
    <citation type="journal article" date="2024" name="G3 (Bethesda)">
        <title>Genome assembly of Hibiscus sabdariffa L. provides insights into metabolisms of medicinal natural products.</title>
        <authorList>
            <person name="Kim T."/>
        </authorList>
    </citation>
    <scope>NUCLEOTIDE SEQUENCE [LARGE SCALE GENOMIC DNA]</scope>
    <source>
        <strain evidence="1">TK-2024</strain>
        <tissue evidence="1">Old leaves</tissue>
    </source>
</reference>
<keyword evidence="2" id="KW-1185">Reference proteome</keyword>
<proteinExistence type="predicted"/>
<name>A0ABR2FBV4_9ROSI</name>
<dbReference type="Proteomes" id="UP001472677">
    <property type="component" value="Unassembled WGS sequence"/>
</dbReference>
<dbReference type="EMBL" id="JBBPBM010000007">
    <property type="protein sequence ID" value="KAK8575709.1"/>
    <property type="molecule type" value="Genomic_DNA"/>
</dbReference>
<gene>
    <name evidence="1" type="ORF">V6N12_063375</name>
</gene>
<comment type="caution">
    <text evidence="1">The sequence shown here is derived from an EMBL/GenBank/DDBJ whole genome shotgun (WGS) entry which is preliminary data.</text>
</comment>
<evidence type="ECO:0000313" key="2">
    <source>
        <dbReference type="Proteomes" id="UP001472677"/>
    </source>
</evidence>
<evidence type="ECO:0000313" key="1">
    <source>
        <dbReference type="EMBL" id="KAK8575709.1"/>
    </source>
</evidence>